<reference evidence="1" key="2">
    <citation type="journal article" date="2015" name="Fish Shellfish Immunol.">
        <title>Early steps in the European eel (Anguilla anguilla)-Vibrio vulnificus interaction in the gills: Role of the RtxA13 toxin.</title>
        <authorList>
            <person name="Callol A."/>
            <person name="Pajuelo D."/>
            <person name="Ebbesson L."/>
            <person name="Teles M."/>
            <person name="MacKenzie S."/>
            <person name="Amaro C."/>
        </authorList>
    </citation>
    <scope>NUCLEOTIDE SEQUENCE</scope>
</reference>
<proteinExistence type="predicted"/>
<organism evidence="1">
    <name type="scientific">Anguilla anguilla</name>
    <name type="common">European freshwater eel</name>
    <name type="synonym">Muraena anguilla</name>
    <dbReference type="NCBI Taxonomy" id="7936"/>
    <lineage>
        <taxon>Eukaryota</taxon>
        <taxon>Metazoa</taxon>
        <taxon>Chordata</taxon>
        <taxon>Craniata</taxon>
        <taxon>Vertebrata</taxon>
        <taxon>Euteleostomi</taxon>
        <taxon>Actinopterygii</taxon>
        <taxon>Neopterygii</taxon>
        <taxon>Teleostei</taxon>
        <taxon>Anguilliformes</taxon>
        <taxon>Anguillidae</taxon>
        <taxon>Anguilla</taxon>
    </lineage>
</organism>
<dbReference type="AlphaFoldDB" id="A0A0E9WMM7"/>
<accession>A0A0E9WMM7</accession>
<name>A0A0E9WMM7_ANGAN</name>
<reference evidence="1" key="1">
    <citation type="submission" date="2014-11" db="EMBL/GenBank/DDBJ databases">
        <authorList>
            <person name="Amaro Gonzalez C."/>
        </authorList>
    </citation>
    <scope>NUCLEOTIDE SEQUENCE</scope>
</reference>
<dbReference type="EMBL" id="GBXM01017777">
    <property type="protein sequence ID" value="JAH90800.1"/>
    <property type="molecule type" value="Transcribed_RNA"/>
</dbReference>
<evidence type="ECO:0000313" key="1">
    <source>
        <dbReference type="EMBL" id="JAH90800.1"/>
    </source>
</evidence>
<protein>
    <submittedName>
        <fullName evidence="1">Uncharacterized protein</fullName>
    </submittedName>
</protein>
<sequence length="50" mass="5695">MCSLAYCTQTVCTCSSQIANISHSYPLVAKKNRRENNRTFRLTLDLKRGT</sequence>